<dbReference type="FunFam" id="1.10.287.820:FF:000001">
    <property type="entry name" value="acid-sensing ion channel 1 isoform X2"/>
    <property type="match status" value="1"/>
</dbReference>
<name>A0A5E4A4B5_MARMO</name>
<evidence type="ECO:0000256" key="1">
    <source>
        <dbReference type="ARBA" id="ARBA00004141"/>
    </source>
</evidence>
<reference evidence="12" key="2">
    <citation type="submission" date="2020-08" db="EMBL/GenBank/DDBJ databases">
        <authorList>
            <person name="Shumante A."/>
            <person name="Zimin A.V."/>
            <person name="Puiu D."/>
            <person name="Salzberg S.L."/>
        </authorList>
    </citation>
    <scope>NUCLEOTIDE SEQUENCE</scope>
    <source>
        <strain evidence="12">WC2-LM</strain>
        <tissue evidence="12">Liver</tissue>
    </source>
</reference>
<keyword evidence="4 11" id="KW-0812">Transmembrane</keyword>
<keyword evidence="3 11" id="KW-0894">Sodium channel</keyword>
<evidence type="ECO:0000256" key="10">
    <source>
        <dbReference type="ARBA" id="ARBA00023303"/>
    </source>
</evidence>
<dbReference type="Proteomes" id="UP000335636">
    <property type="component" value="Unassembled WGS sequence"/>
</dbReference>
<evidence type="ECO:0000313" key="14">
    <source>
        <dbReference type="Proteomes" id="UP000335636"/>
    </source>
</evidence>
<keyword evidence="5" id="KW-1133">Transmembrane helix</keyword>
<dbReference type="Pfam" id="PF00858">
    <property type="entry name" value="ASC"/>
    <property type="match status" value="1"/>
</dbReference>
<dbReference type="GO" id="GO:0015280">
    <property type="term" value="F:ligand-gated sodium channel activity"/>
    <property type="evidence" value="ECO:0007669"/>
    <property type="project" value="TreeGrafter"/>
</dbReference>
<keyword evidence="14" id="KW-1185">Reference proteome</keyword>
<dbReference type="InterPro" id="IPR001873">
    <property type="entry name" value="ENaC"/>
</dbReference>
<keyword evidence="7 11" id="KW-0406">Ion transport</keyword>
<keyword evidence="6" id="KW-0915">Sodium</keyword>
<comment type="similarity">
    <text evidence="11">Belongs to the amiloride-sensitive sodium channel (TC 1.A.6) family.</text>
</comment>
<evidence type="ECO:0000256" key="7">
    <source>
        <dbReference type="ARBA" id="ARBA00023065"/>
    </source>
</evidence>
<sequence>MRPVALTYLPPPWGECRSSEMGLDFFPVYSITACRIDCETRYIVENCNCRMVHMPGDAPFCTPEQHKECAEPALACWAFAVRVTLLDPQPEHRERGRTHKGTAAPKRALLFMLPFYHPGKWILIKTSREQCRQCVLKCIQQLSLRELSGDRAGRALTSRWFQKN</sequence>
<evidence type="ECO:0000256" key="5">
    <source>
        <dbReference type="ARBA" id="ARBA00022989"/>
    </source>
</evidence>
<dbReference type="InterPro" id="IPR020903">
    <property type="entry name" value="ENaC_CS"/>
</dbReference>
<protein>
    <submittedName>
        <fullName evidence="13">Uncharacterized protein</fullName>
    </submittedName>
</protein>
<dbReference type="EMBL" id="CABDUW010000005">
    <property type="protein sequence ID" value="VTJ51562.1"/>
    <property type="molecule type" value="Genomic_DNA"/>
</dbReference>
<dbReference type="GO" id="GO:0005886">
    <property type="term" value="C:plasma membrane"/>
    <property type="evidence" value="ECO:0007669"/>
    <property type="project" value="TreeGrafter"/>
</dbReference>
<dbReference type="Proteomes" id="UP000662637">
    <property type="component" value="Unassembled WGS sequence"/>
</dbReference>
<evidence type="ECO:0000313" key="13">
    <source>
        <dbReference type="EMBL" id="VTJ51562.1"/>
    </source>
</evidence>
<reference evidence="13 14" key="1">
    <citation type="submission" date="2019-04" db="EMBL/GenBank/DDBJ databases">
        <authorList>
            <person name="Alioto T."/>
            <person name="Alioto T."/>
        </authorList>
    </citation>
    <scope>NUCLEOTIDE SEQUENCE [LARGE SCALE GENOMIC DNA]</scope>
</reference>
<keyword evidence="9 11" id="KW-0739">Sodium transport</keyword>
<organism evidence="13 14">
    <name type="scientific">Marmota monax</name>
    <name type="common">Woodchuck</name>
    <dbReference type="NCBI Taxonomy" id="9995"/>
    <lineage>
        <taxon>Eukaryota</taxon>
        <taxon>Metazoa</taxon>
        <taxon>Chordata</taxon>
        <taxon>Craniata</taxon>
        <taxon>Vertebrata</taxon>
        <taxon>Euteleostomi</taxon>
        <taxon>Mammalia</taxon>
        <taxon>Eutheria</taxon>
        <taxon>Euarchontoglires</taxon>
        <taxon>Glires</taxon>
        <taxon>Rodentia</taxon>
        <taxon>Sciuromorpha</taxon>
        <taxon>Sciuridae</taxon>
        <taxon>Xerinae</taxon>
        <taxon>Marmotini</taxon>
        <taxon>Marmota</taxon>
    </lineage>
</organism>
<keyword evidence="2 11" id="KW-0813">Transport</keyword>
<evidence type="ECO:0000256" key="9">
    <source>
        <dbReference type="ARBA" id="ARBA00023201"/>
    </source>
</evidence>
<gene>
    <name evidence="12" type="ORF">GHT09_010322</name>
    <name evidence="13" type="ORF">MONAX_5E012022</name>
</gene>
<evidence type="ECO:0000256" key="8">
    <source>
        <dbReference type="ARBA" id="ARBA00023136"/>
    </source>
</evidence>
<keyword evidence="10 11" id="KW-0407">Ion channel</keyword>
<proteinExistence type="inferred from homology"/>
<comment type="subcellular location">
    <subcellularLocation>
        <location evidence="1">Membrane</location>
        <topology evidence="1">Multi-pass membrane protein</topology>
    </subcellularLocation>
</comment>
<keyword evidence="8" id="KW-0472">Membrane</keyword>
<dbReference type="PROSITE" id="PS01206">
    <property type="entry name" value="ASC"/>
    <property type="match status" value="1"/>
</dbReference>
<dbReference type="PANTHER" id="PTHR11690">
    <property type="entry name" value="AMILORIDE-SENSITIVE SODIUM CHANNEL-RELATED"/>
    <property type="match status" value="1"/>
</dbReference>
<accession>A0A5E4A4B5</accession>
<dbReference type="PANTHER" id="PTHR11690:SF128">
    <property type="entry name" value="ACID-SENSING ION CHANNEL 2"/>
    <property type="match status" value="1"/>
</dbReference>
<dbReference type="EMBL" id="WJEC01001561">
    <property type="protein sequence ID" value="KAF7478559.1"/>
    <property type="molecule type" value="Genomic_DNA"/>
</dbReference>
<evidence type="ECO:0000256" key="4">
    <source>
        <dbReference type="ARBA" id="ARBA00022692"/>
    </source>
</evidence>
<evidence type="ECO:0000256" key="6">
    <source>
        <dbReference type="ARBA" id="ARBA00023053"/>
    </source>
</evidence>
<dbReference type="Gene3D" id="1.10.287.820">
    <property type="entry name" value="Acid-sensing ion channel domain"/>
    <property type="match status" value="1"/>
</dbReference>
<evidence type="ECO:0000256" key="11">
    <source>
        <dbReference type="RuleBase" id="RU000679"/>
    </source>
</evidence>
<evidence type="ECO:0000256" key="3">
    <source>
        <dbReference type="ARBA" id="ARBA00022461"/>
    </source>
</evidence>
<evidence type="ECO:0000313" key="12">
    <source>
        <dbReference type="EMBL" id="KAF7478559.1"/>
    </source>
</evidence>
<evidence type="ECO:0000256" key="2">
    <source>
        <dbReference type="ARBA" id="ARBA00022448"/>
    </source>
</evidence>
<dbReference type="AlphaFoldDB" id="A0A5E4A4B5"/>